<reference evidence="14 15" key="1">
    <citation type="submission" date="2025-04" db="UniProtKB">
        <authorList>
            <consortium name="RefSeq"/>
        </authorList>
    </citation>
    <scope>IDENTIFICATION</scope>
    <source>
        <tissue evidence="14 15">Leaves</tissue>
    </source>
</reference>
<evidence type="ECO:0000313" key="15">
    <source>
        <dbReference type="RefSeq" id="XP_018845054.1"/>
    </source>
</evidence>
<name>A0A2I4EDX6_JUGRE</name>
<dbReference type="OrthoDB" id="418615at2759"/>
<evidence type="ECO:0000313" key="13">
    <source>
        <dbReference type="Proteomes" id="UP000235220"/>
    </source>
</evidence>
<evidence type="ECO:0000256" key="1">
    <source>
        <dbReference type="ARBA" id="ARBA00004370"/>
    </source>
</evidence>
<evidence type="ECO:0000256" key="6">
    <source>
        <dbReference type="ARBA" id="ARBA00022989"/>
    </source>
</evidence>
<dbReference type="InterPro" id="IPR046959">
    <property type="entry name" value="PRK1-6/SRF4-like"/>
</dbReference>
<evidence type="ECO:0000256" key="2">
    <source>
        <dbReference type="ARBA" id="ARBA00022614"/>
    </source>
</evidence>
<keyword evidence="7 10" id="KW-0472">Membrane</keyword>
<evidence type="ECO:0000256" key="8">
    <source>
        <dbReference type="ARBA" id="ARBA00023180"/>
    </source>
</evidence>
<dbReference type="SUPFAM" id="SSF52058">
    <property type="entry name" value="L domain-like"/>
    <property type="match status" value="1"/>
</dbReference>
<organism evidence="13 14">
    <name type="scientific">Juglans regia</name>
    <name type="common">English walnut</name>
    <dbReference type="NCBI Taxonomy" id="51240"/>
    <lineage>
        <taxon>Eukaryota</taxon>
        <taxon>Viridiplantae</taxon>
        <taxon>Streptophyta</taxon>
        <taxon>Embryophyta</taxon>
        <taxon>Tracheophyta</taxon>
        <taxon>Spermatophyta</taxon>
        <taxon>Magnoliopsida</taxon>
        <taxon>eudicotyledons</taxon>
        <taxon>Gunneridae</taxon>
        <taxon>Pentapetalae</taxon>
        <taxon>rosids</taxon>
        <taxon>fabids</taxon>
        <taxon>Fagales</taxon>
        <taxon>Juglandaceae</taxon>
        <taxon>Juglans</taxon>
    </lineage>
</organism>
<dbReference type="Pfam" id="PF08263">
    <property type="entry name" value="LRRNT_2"/>
    <property type="match status" value="1"/>
</dbReference>
<dbReference type="AlphaFoldDB" id="A0A2I4EDX6"/>
<dbReference type="FunFam" id="3.80.10.10:FF:000041">
    <property type="entry name" value="LRR receptor-like serine/threonine-protein kinase ERECTA"/>
    <property type="match status" value="1"/>
</dbReference>
<dbReference type="Proteomes" id="UP000235220">
    <property type="component" value="Chromosome 8"/>
</dbReference>
<dbReference type="KEGG" id="jre:108988724"/>
<dbReference type="Gramene" id="Jr08_02910_p1">
    <property type="protein sequence ID" value="cds.Jr08_02910_p1"/>
    <property type="gene ID" value="Jr08_02910"/>
</dbReference>
<feature type="domain" description="Protein kinase" evidence="12">
    <location>
        <begin position="334"/>
        <end position="610"/>
    </location>
</feature>
<dbReference type="Gene3D" id="3.30.200.20">
    <property type="entry name" value="Phosphorylase Kinase, domain 1"/>
    <property type="match status" value="1"/>
</dbReference>
<dbReference type="GO" id="GO:0004674">
    <property type="term" value="F:protein serine/threonine kinase activity"/>
    <property type="evidence" value="ECO:0000318"/>
    <property type="project" value="GO_Central"/>
</dbReference>
<evidence type="ECO:0000256" key="4">
    <source>
        <dbReference type="ARBA" id="ARBA00022729"/>
    </source>
</evidence>
<comment type="subcellular location">
    <subcellularLocation>
        <location evidence="1">Membrane</location>
    </subcellularLocation>
</comment>
<keyword evidence="6 10" id="KW-1133">Transmembrane helix</keyword>
<evidence type="ECO:0000256" key="11">
    <source>
        <dbReference type="SAM" id="SignalP"/>
    </source>
</evidence>
<dbReference type="GO" id="GO:0005886">
    <property type="term" value="C:plasma membrane"/>
    <property type="evidence" value="ECO:0000318"/>
    <property type="project" value="GO_Central"/>
</dbReference>
<dbReference type="GeneID" id="109009138"/>
<feature type="binding site" evidence="9">
    <location>
        <position position="362"/>
    </location>
    <ligand>
        <name>ATP</name>
        <dbReference type="ChEBI" id="CHEBI:30616"/>
    </ligand>
</feature>
<dbReference type="GeneID" id="108988724"/>
<sequence>MAHNEVRWLIVVLTLAYVVAVALSVGDGSDRDAEVLLKFKSSLSSKDPAALNNWNKSIDLCREKGSNNWAGLICNKGVFSGLRLENMSLTGIIDVDSLAELPTLRSLSFMNNSFDGPMPKVSKLGALKNLYLSLNRFSGEIPDDAFEGMRSLRRVHLARNAFRGKIPESLAALPRLEELSLEGNRFEGKIPDFRPDEWRVFNLADNQLKGHIPKGLSQMNSSSFVGNKDLCGQPLGPCKASKNHYIVIIIVLAIAVVALATLGAFSFIRSRRAQTSQYGKAQAYKNFGAYDVGRKEAESAELPADQDKKGELGKLFFVRNDRDRERFDLQDLLTAPAEVLGSGSFGCAYKAVLLSGPAMVVKRFRQMNKMGKEEFHAHMTRLGSLSHPNVLPPVAFHYSKEEKLLISDFVENGSLASHLHAEIRAPGQLRLDWLTRLRIIKGVARGLAYLHKEFPAPISLPHGHLKSSNVLLDCTFRPLLSEFALVPVISKEYAQQYMAAYKSPEFTQLDREDRKTDVWCLGILILEVLTGKFPANYQKHGKGENKDLAMWVNSVVREEWTGEVFDVDMKGTKNCEEEMLKLLKIGMCCCEWNVVRRWELREALEKIEELKERDSEDDCNSSYGSEGDMYSSRAMTEEDFYFLT</sequence>
<dbReference type="KEGG" id="jre:109009138"/>
<dbReference type="RefSeq" id="XP_018817604.1">
    <property type="nucleotide sequence ID" value="XM_018962059.2"/>
</dbReference>
<keyword evidence="8" id="KW-0325">Glycoprotein</keyword>
<keyword evidence="2" id="KW-0433">Leucine-rich repeat</keyword>
<dbReference type="InterPro" id="IPR032675">
    <property type="entry name" value="LRR_dom_sf"/>
</dbReference>
<gene>
    <name evidence="14" type="primary">LOC108988724</name>
    <name evidence="15" type="synonym">LOC109009138</name>
</gene>
<evidence type="ECO:0000256" key="7">
    <source>
        <dbReference type="ARBA" id="ARBA00023136"/>
    </source>
</evidence>
<keyword evidence="4 11" id="KW-0732">Signal</keyword>
<dbReference type="Gene3D" id="1.10.510.10">
    <property type="entry name" value="Transferase(Phosphotransferase) domain 1"/>
    <property type="match status" value="1"/>
</dbReference>
<feature type="transmembrane region" description="Helical" evidence="10">
    <location>
        <begin position="245"/>
        <end position="268"/>
    </location>
</feature>
<dbReference type="Pfam" id="PF00069">
    <property type="entry name" value="Pkinase"/>
    <property type="match status" value="1"/>
</dbReference>
<keyword evidence="9" id="KW-0547">Nucleotide-binding</keyword>
<dbReference type="InterPro" id="IPR013210">
    <property type="entry name" value="LRR_N_plant-typ"/>
</dbReference>
<evidence type="ECO:0000259" key="12">
    <source>
        <dbReference type="PROSITE" id="PS50011"/>
    </source>
</evidence>
<dbReference type="PANTHER" id="PTHR48007">
    <property type="entry name" value="LEUCINE-RICH REPEAT RECEPTOR-LIKE PROTEIN KINASE PXC1"/>
    <property type="match status" value="1"/>
</dbReference>
<evidence type="ECO:0000256" key="5">
    <source>
        <dbReference type="ARBA" id="ARBA00022737"/>
    </source>
</evidence>
<feature type="signal peptide" evidence="11">
    <location>
        <begin position="1"/>
        <end position="24"/>
    </location>
</feature>
<proteinExistence type="predicted"/>
<evidence type="ECO:0000256" key="3">
    <source>
        <dbReference type="ARBA" id="ARBA00022692"/>
    </source>
</evidence>
<dbReference type="PROSITE" id="PS50011">
    <property type="entry name" value="PROTEIN_KINASE_DOM"/>
    <property type="match status" value="1"/>
</dbReference>
<dbReference type="GO" id="GO:0005524">
    <property type="term" value="F:ATP binding"/>
    <property type="evidence" value="ECO:0007669"/>
    <property type="project" value="UniProtKB-UniRule"/>
</dbReference>
<evidence type="ECO:0000313" key="14">
    <source>
        <dbReference type="RefSeq" id="XP_018817604.1"/>
    </source>
</evidence>
<dbReference type="Pfam" id="PF13855">
    <property type="entry name" value="LRR_8"/>
    <property type="match status" value="1"/>
</dbReference>
<keyword evidence="13" id="KW-1185">Reference proteome</keyword>
<dbReference type="RefSeq" id="XP_018845054.1">
    <property type="nucleotide sequence ID" value="XM_018989509.2"/>
</dbReference>
<dbReference type="InterPro" id="IPR000719">
    <property type="entry name" value="Prot_kinase_dom"/>
</dbReference>
<keyword evidence="3 10" id="KW-0812">Transmembrane</keyword>
<feature type="chain" id="PRO_5014290090" evidence="11">
    <location>
        <begin position="25"/>
        <end position="644"/>
    </location>
</feature>
<dbReference type="PROSITE" id="PS00107">
    <property type="entry name" value="PROTEIN_KINASE_ATP"/>
    <property type="match status" value="1"/>
</dbReference>
<evidence type="ECO:0000256" key="9">
    <source>
        <dbReference type="PROSITE-ProRule" id="PRU10141"/>
    </source>
</evidence>
<dbReference type="InterPro" id="IPR017441">
    <property type="entry name" value="Protein_kinase_ATP_BS"/>
</dbReference>
<protein>
    <submittedName>
        <fullName evidence="14 15">Probable LRR receptor-like serine/threonine-protein kinase At4g31250</fullName>
    </submittedName>
</protein>
<dbReference type="InterPro" id="IPR001611">
    <property type="entry name" value="Leu-rich_rpt"/>
</dbReference>
<keyword evidence="5" id="KW-0677">Repeat</keyword>
<dbReference type="SUPFAM" id="SSF56112">
    <property type="entry name" value="Protein kinase-like (PK-like)"/>
    <property type="match status" value="1"/>
</dbReference>
<dbReference type="InterPro" id="IPR011009">
    <property type="entry name" value="Kinase-like_dom_sf"/>
</dbReference>
<dbReference type="PANTHER" id="PTHR48007:SF67">
    <property type="entry name" value="POLLEN RECEPTOR-LIKE KINASE 1"/>
    <property type="match status" value="1"/>
</dbReference>
<keyword evidence="9" id="KW-0067">ATP-binding</keyword>
<dbReference type="Gene3D" id="3.80.10.10">
    <property type="entry name" value="Ribonuclease Inhibitor"/>
    <property type="match status" value="2"/>
</dbReference>
<evidence type="ECO:0000256" key="10">
    <source>
        <dbReference type="SAM" id="Phobius"/>
    </source>
</evidence>
<accession>A0A2I4EDX6</accession>